<evidence type="ECO:0000313" key="1">
    <source>
        <dbReference type="EMBL" id="PLT97883.1"/>
    </source>
</evidence>
<dbReference type="Proteomes" id="UP001190825">
    <property type="component" value="Unassembled WGS sequence"/>
</dbReference>
<gene>
    <name evidence="1" type="ORF">BMJ33_25405</name>
    <name evidence="2" type="ORF">EMEDMD4_150054</name>
</gene>
<dbReference type="Proteomes" id="UP000507954">
    <property type="component" value="Unassembled WGS sequence"/>
</dbReference>
<evidence type="ECO:0000313" key="2">
    <source>
        <dbReference type="EMBL" id="VTZ60275.1"/>
    </source>
</evidence>
<protein>
    <submittedName>
        <fullName evidence="2">Uncharacterized protein</fullName>
    </submittedName>
</protein>
<organism evidence="2">
    <name type="scientific">Sinorhizobium medicae</name>
    <dbReference type="NCBI Taxonomy" id="110321"/>
    <lineage>
        <taxon>Bacteria</taxon>
        <taxon>Pseudomonadati</taxon>
        <taxon>Pseudomonadota</taxon>
        <taxon>Alphaproteobacteria</taxon>
        <taxon>Hyphomicrobiales</taxon>
        <taxon>Rhizobiaceae</taxon>
        <taxon>Sinorhizobium/Ensifer group</taxon>
        <taxon>Sinorhizobium</taxon>
    </lineage>
</organism>
<reference evidence="1 3" key="2">
    <citation type="journal article" date="2018" name="FEMS Microbiol. Ecol.">
        <title>Co-invading symbiotic mutualists of Medicago polymorpha retain high ancestral diversity and contain diverse accessory genomes.</title>
        <authorList>
            <person name="Porter S.S."/>
            <person name="Faber-Hammond J.J."/>
            <person name="Friesen M.L."/>
        </authorList>
    </citation>
    <scope>NUCLEOTIDE SEQUENCE [LARGE SCALE GENOMIC DNA]</scope>
    <source>
        <strain evidence="1 3">Str16</strain>
    </source>
</reference>
<accession>A0A508WSU0</accession>
<dbReference type="EMBL" id="CABFNB010000057">
    <property type="protein sequence ID" value="VTZ60275.1"/>
    <property type="molecule type" value="Genomic_DNA"/>
</dbReference>
<dbReference type="EMBL" id="NBUC01000126">
    <property type="protein sequence ID" value="PLT97883.1"/>
    <property type="molecule type" value="Genomic_DNA"/>
</dbReference>
<keyword evidence="3" id="KW-1185">Reference proteome</keyword>
<sequence>MASWSIDDGRLRIPADWFSGELIVGVGEGSRGMLHGYGHFESYKIFMIDRCPIQFERDQNEHPLQMPPRS</sequence>
<dbReference type="AlphaFoldDB" id="A0A508WSU0"/>
<proteinExistence type="predicted"/>
<reference evidence="2" key="3">
    <citation type="submission" date="2019-06" db="EMBL/GenBank/DDBJ databases">
        <authorList>
            <person name="Le Quere A."/>
            <person name="Colella S."/>
        </authorList>
    </citation>
    <scope>NUCLEOTIDE SEQUENCE</scope>
    <source>
        <strain evidence="2">EmedicaeMD41</strain>
    </source>
</reference>
<evidence type="ECO:0000313" key="3">
    <source>
        <dbReference type="Proteomes" id="UP001190825"/>
    </source>
</evidence>
<name>A0A508WSU0_9HYPH</name>
<reference evidence="1" key="1">
    <citation type="submission" date="2017-04" db="EMBL/GenBank/DDBJ databases">
        <authorList>
            <person name="Porter S."/>
            <person name="Friesen M.L."/>
            <person name="Faber-Hammond J."/>
        </authorList>
    </citation>
    <scope>NUCLEOTIDE SEQUENCE</scope>
    <source>
        <strain evidence="1">Str16</strain>
    </source>
</reference>